<protein>
    <submittedName>
        <fullName evidence="1">Uncharacterized protein</fullName>
    </submittedName>
</protein>
<comment type="caution">
    <text evidence="1">The sequence shown here is derived from an EMBL/GenBank/DDBJ whole genome shotgun (WGS) entry which is preliminary data.</text>
</comment>
<evidence type="ECO:0000313" key="1">
    <source>
        <dbReference type="EMBL" id="GFS51351.1"/>
    </source>
</evidence>
<dbReference type="EMBL" id="BMAV01026537">
    <property type="protein sequence ID" value="GFS51351.1"/>
    <property type="molecule type" value="Genomic_DNA"/>
</dbReference>
<evidence type="ECO:0000313" key="2">
    <source>
        <dbReference type="Proteomes" id="UP000886998"/>
    </source>
</evidence>
<dbReference type="OrthoDB" id="10411648at2759"/>
<accession>A0A8X6KIH4</accession>
<organism evidence="1 2">
    <name type="scientific">Trichonephila inaurata madagascariensis</name>
    <dbReference type="NCBI Taxonomy" id="2747483"/>
    <lineage>
        <taxon>Eukaryota</taxon>
        <taxon>Metazoa</taxon>
        <taxon>Ecdysozoa</taxon>
        <taxon>Arthropoda</taxon>
        <taxon>Chelicerata</taxon>
        <taxon>Arachnida</taxon>
        <taxon>Araneae</taxon>
        <taxon>Araneomorphae</taxon>
        <taxon>Entelegynae</taxon>
        <taxon>Araneoidea</taxon>
        <taxon>Nephilidae</taxon>
        <taxon>Trichonephila</taxon>
        <taxon>Trichonephila inaurata</taxon>
    </lineage>
</organism>
<keyword evidence="2" id="KW-1185">Reference proteome</keyword>
<name>A0A8X6KIH4_9ARAC</name>
<sequence>MFHKTEKCVKDEICLSDCNTNEIEDEFASNNNTITVPDLCEVEKTHTFSIETDTTILNVDVILECLTSIVIDVENQAEALVTNDEAEISIEKKDEKQSYCLEVNSNKKISEQKITRMLFHIIVQNSSAPYGIGLYLMSFMQNEALKIIISIPIFSKIPAV</sequence>
<dbReference type="Proteomes" id="UP000886998">
    <property type="component" value="Unassembled WGS sequence"/>
</dbReference>
<gene>
    <name evidence="1" type="ORF">TNIN_454501</name>
</gene>
<proteinExistence type="predicted"/>
<dbReference type="AlphaFoldDB" id="A0A8X6KIH4"/>
<reference evidence="1" key="1">
    <citation type="submission" date="2020-08" db="EMBL/GenBank/DDBJ databases">
        <title>Multicomponent nature underlies the extraordinary mechanical properties of spider dragline silk.</title>
        <authorList>
            <person name="Kono N."/>
            <person name="Nakamura H."/>
            <person name="Mori M."/>
            <person name="Yoshida Y."/>
            <person name="Ohtoshi R."/>
            <person name="Malay A.D."/>
            <person name="Moran D.A.P."/>
            <person name="Tomita M."/>
            <person name="Numata K."/>
            <person name="Arakawa K."/>
        </authorList>
    </citation>
    <scope>NUCLEOTIDE SEQUENCE</scope>
</reference>